<dbReference type="GO" id="GO:0004673">
    <property type="term" value="F:protein histidine kinase activity"/>
    <property type="evidence" value="ECO:0007669"/>
    <property type="project" value="UniProtKB-EC"/>
</dbReference>
<dbReference type="PROSITE" id="PS50112">
    <property type="entry name" value="PAS"/>
    <property type="match status" value="1"/>
</dbReference>
<dbReference type="InterPro" id="IPR000700">
    <property type="entry name" value="PAS-assoc_C"/>
</dbReference>
<evidence type="ECO:0000256" key="2">
    <source>
        <dbReference type="ARBA" id="ARBA00012438"/>
    </source>
</evidence>
<evidence type="ECO:0000313" key="10">
    <source>
        <dbReference type="Proteomes" id="UP000198510"/>
    </source>
</evidence>
<dbReference type="AlphaFoldDB" id="A0A1G9G8C0"/>
<proteinExistence type="predicted"/>
<dbReference type="Gene3D" id="3.30.450.20">
    <property type="entry name" value="PAS domain"/>
    <property type="match status" value="3"/>
</dbReference>
<dbReference type="EC" id="2.7.13.3" evidence="2"/>
<dbReference type="Pfam" id="PF08447">
    <property type="entry name" value="PAS_3"/>
    <property type="match status" value="3"/>
</dbReference>
<feature type="domain" description="PAC" evidence="8">
    <location>
        <begin position="231"/>
        <end position="283"/>
    </location>
</feature>
<dbReference type="InterPro" id="IPR001610">
    <property type="entry name" value="PAC"/>
</dbReference>
<dbReference type="Gene3D" id="2.10.70.100">
    <property type="match status" value="1"/>
</dbReference>
<organism evidence="9 10">
    <name type="scientific">Catalinimonas alkaloidigena</name>
    <dbReference type="NCBI Taxonomy" id="1075417"/>
    <lineage>
        <taxon>Bacteria</taxon>
        <taxon>Pseudomonadati</taxon>
        <taxon>Bacteroidota</taxon>
        <taxon>Cytophagia</taxon>
        <taxon>Cytophagales</taxon>
        <taxon>Catalimonadaceae</taxon>
        <taxon>Catalinimonas</taxon>
    </lineage>
</organism>
<dbReference type="InterPro" id="IPR000014">
    <property type="entry name" value="PAS"/>
</dbReference>
<dbReference type="SMART" id="SM00086">
    <property type="entry name" value="PAC"/>
    <property type="match status" value="3"/>
</dbReference>
<dbReference type="Proteomes" id="UP000198510">
    <property type="component" value="Unassembled WGS sequence"/>
</dbReference>
<dbReference type="STRING" id="1075417.SAMN05421823_10416"/>
<dbReference type="PROSITE" id="PS50113">
    <property type="entry name" value="PAC"/>
    <property type="match status" value="2"/>
</dbReference>
<dbReference type="InterPro" id="IPR052162">
    <property type="entry name" value="Sensor_kinase/Photoreceptor"/>
</dbReference>
<dbReference type="EMBL" id="FNFO01000004">
    <property type="protein sequence ID" value="SDK96801.1"/>
    <property type="molecule type" value="Genomic_DNA"/>
</dbReference>
<dbReference type="CDD" id="cd00130">
    <property type="entry name" value="PAS"/>
    <property type="match status" value="3"/>
</dbReference>
<dbReference type="InterPro" id="IPR035965">
    <property type="entry name" value="PAS-like_dom_sf"/>
</dbReference>
<evidence type="ECO:0000256" key="1">
    <source>
        <dbReference type="ARBA" id="ARBA00000085"/>
    </source>
</evidence>
<protein>
    <recommendedName>
        <fullName evidence="2">histidine kinase</fullName>
        <ecNumber evidence="2">2.7.13.3</ecNumber>
    </recommendedName>
</protein>
<keyword evidence="4" id="KW-0808">Transferase</keyword>
<evidence type="ECO:0000256" key="3">
    <source>
        <dbReference type="ARBA" id="ARBA00022553"/>
    </source>
</evidence>
<evidence type="ECO:0000256" key="6">
    <source>
        <dbReference type="SAM" id="Coils"/>
    </source>
</evidence>
<dbReference type="InterPro" id="IPR013655">
    <property type="entry name" value="PAS_fold_3"/>
</dbReference>
<evidence type="ECO:0000313" key="9">
    <source>
        <dbReference type="EMBL" id="SDK96801.1"/>
    </source>
</evidence>
<feature type="domain" description="PAC" evidence="8">
    <location>
        <begin position="358"/>
        <end position="410"/>
    </location>
</feature>
<dbReference type="NCBIfam" id="TIGR00229">
    <property type="entry name" value="sensory_box"/>
    <property type="match status" value="2"/>
</dbReference>
<dbReference type="PANTHER" id="PTHR43304:SF1">
    <property type="entry name" value="PAC DOMAIN-CONTAINING PROTEIN"/>
    <property type="match status" value="1"/>
</dbReference>
<gene>
    <name evidence="9" type="ORF">SAMN05421823_10416</name>
</gene>
<keyword evidence="5" id="KW-0418">Kinase</keyword>
<feature type="coiled-coil region" evidence="6">
    <location>
        <begin position="422"/>
        <end position="479"/>
    </location>
</feature>
<sequence>MQDHLSPVQPRRVADSKRIHVGPMDVADILFDDTFAGFWDWEIAHKWRQDDQRFRTLLGYELHELGTDPDAWRKLIHPDDYPVVVETFQKHVDTHGRHPYSHTCRYLRKDGSHIELFCHGTVHQWDAKGQPLRMRGYYINLTSTSTQTRHHVTAQTERLNLIMQGVDVGLWDFQISSGKAWWSPHFYELLGYSFEELKASQDYFIYLMVHPTDREKLLHALHRHYEYKDPLHLQLRIRKKDGQYEWFDLSGQAQWDHAGTPKHIVGLIRNIQLEKQQEQQLQQREFQLQETSRIAHIGAWEVDVLAGEILWTDEVYKIHELPTSYHPTLEEAFEFFAPASRPVLERAFSRTITHGERYDLELEFVTAKGQHRWVRAIGEPVFDSRGKAVKVRGVFQDIDRQKQNELQLQQHVTRLTTRNGQLADATHQLHQHAQQLDTLLARYAHAAEPSEQQQVVAQLHQLAQQFQAALQELDQATHADPT</sequence>
<dbReference type="SUPFAM" id="SSF55785">
    <property type="entry name" value="PYP-like sensor domain (PAS domain)"/>
    <property type="match status" value="3"/>
</dbReference>
<name>A0A1G9G8C0_9BACT</name>
<accession>A0A1G9G8C0</accession>
<feature type="domain" description="PAS" evidence="7">
    <location>
        <begin position="155"/>
        <end position="228"/>
    </location>
</feature>
<reference evidence="9 10" key="1">
    <citation type="submission" date="2016-10" db="EMBL/GenBank/DDBJ databases">
        <authorList>
            <person name="de Groot N.N."/>
        </authorList>
    </citation>
    <scope>NUCLEOTIDE SEQUENCE [LARGE SCALE GENOMIC DNA]</scope>
    <source>
        <strain evidence="9 10">DSM 25186</strain>
    </source>
</reference>
<comment type="catalytic activity">
    <reaction evidence="1">
        <text>ATP + protein L-histidine = ADP + protein N-phospho-L-histidine.</text>
        <dbReference type="EC" id="2.7.13.3"/>
    </reaction>
</comment>
<keyword evidence="10" id="KW-1185">Reference proteome</keyword>
<keyword evidence="3" id="KW-0597">Phosphoprotein</keyword>
<evidence type="ECO:0000256" key="4">
    <source>
        <dbReference type="ARBA" id="ARBA00022679"/>
    </source>
</evidence>
<evidence type="ECO:0000259" key="7">
    <source>
        <dbReference type="PROSITE" id="PS50112"/>
    </source>
</evidence>
<evidence type="ECO:0000259" key="8">
    <source>
        <dbReference type="PROSITE" id="PS50113"/>
    </source>
</evidence>
<dbReference type="SMART" id="SM00091">
    <property type="entry name" value="PAS"/>
    <property type="match status" value="2"/>
</dbReference>
<evidence type="ECO:0000256" key="5">
    <source>
        <dbReference type="ARBA" id="ARBA00022777"/>
    </source>
</evidence>
<keyword evidence="6" id="KW-0175">Coiled coil</keyword>
<dbReference type="PANTHER" id="PTHR43304">
    <property type="entry name" value="PHYTOCHROME-LIKE PROTEIN CPH1"/>
    <property type="match status" value="1"/>
</dbReference>